<dbReference type="Proteomes" id="UP001476247">
    <property type="component" value="Unassembled WGS sequence"/>
</dbReference>
<evidence type="ECO:0000313" key="2">
    <source>
        <dbReference type="Proteomes" id="UP001476247"/>
    </source>
</evidence>
<reference evidence="1 2" key="1">
    <citation type="submission" date="2024-04" db="EMBL/GenBank/DDBJ databases">
        <title>genome sequences of Mucor flavus KT1a and Helicostylum pulchrum KT1b strains isolation_sourced from the surface of a dry-aged beef.</title>
        <authorList>
            <person name="Toyotome T."/>
            <person name="Hosono M."/>
            <person name="Torimaru M."/>
            <person name="Fukuda K."/>
            <person name="Mikami N."/>
        </authorList>
    </citation>
    <scope>NUCLEOTIDE SEQUENCE [LARGE SCALE GENOMIC DNA]</scope>
    <source>
        <strain evidence="1 2">KT1b</strain>
    </source>
</reference>
<sequence length="528" mass="61627">MKYSKKRQKHTYDTGNYAPNHCPIWKTSIKRGYEVESVAGPSNRKRAKGDEKVQRDRALQEALDTEMIKRLTRKIKTCILQKENTAQLKQTCLEQQRIEKGVVTDAEIYNDLARGLVESYIRKNKKKNIAFWIDIVENHFDGILSQLQQENVTESEGSSRAKLENTVENVVNMDTSRNCSVQFSTILRENLPEDISQWFQKTLKDYLRNTTNYLTDFSVRLYKIFLLLQQTTFEITSSNVISLGAVKGVAINTILPIAYQSKEDEFLASHYKPECTDNDLFQQQMKTLFSSAHLSAIHSKYYGDDGIQAETLKKYPLHAAVFISCPPTRQIISTGYVVNFSNMWKKSNRFYKLLNNLLQVLLKIHLAPTRERRYKDFIAQKKQEKIECHGTLQKLVKKSRSSLRRFFKKERAKQEYYQQKVSQDHEQRSVWEEKVATCKQRILDFEENTMKERESLPSSNIKEIPEDEKAMELEFASEIELDYIEDIEDQDDEQEQLKDSDLSRRRLFTLQSIIRGLLLKSGKKSVSV</sequence>
<protein>
    <submittedName>
        <fullName evidence="1">Uncharacterized protein</fullName>
    </submittedName>
</protein>
<accession>A0ABP9YCV4</accession>
<dbReference type="EMBL" id="BAABUJ010000038">
    <property type="protein sequence ID" value="GAA5804793.1"/>
    <property type="molecule type" value="Genomic_DNA"/>
</dbReference>
<keyword evidence="2" id="KW-1185">Reference proteome</keyword>
<gene>
    <name evidence="1" type="ORF">HPULCUR_010300</name>
</gene>
<name>A0ABP9YCV4_9FUNG</name>
<comment type="caution">
    <text evidence="1">The sequence shown here is derived from an EMBL/GenBank/DDBJ whole genome shotgun (WGS) entry which is preliminary data.</text>
</comment>
<evidence type="ECO:0000313" key="1">
    <source>
        <dbReference type="EMBL" id="GAA5804793.1"/>
    </source>
</evidence>
<proteinExistence type="predicted"/>
<organism evidence="1 2">
    <name type="scientific">Helicostylum pulchrum</name>
    <dbReference type="NCBI Taxonomy" id="562976"/>
    <lineage>
        <taxon>Eukaryota</taxon>
        <taxon>Fungi</taxon>
        <taxon>Fungi incertae sedis</taxon>
        <taxon>Mucoromycota</taxon>
        <taxon>Mucoromycotina</taxon>
        <taxon>Mucoromycetes</taxon>
        <taxon>Mucorales</taxon>
        <taxon>Mucorineae</taxon>
        <taxon>Mucoraceae</taxon>
        <taxon>Helicostylum</taxon>
    </lineage>
</organism>